<dbReference type="InterPro" id="IPR010598">
    <property type="entry name" value="C5-epim_C"/>
</dbReference>
<evidence type="ECO:0000256" key="1">
    <source>
        <dbReference type="ARBA" id="ARBA00000434"/>
    </source>
</evidence>
<feature type="domain" description="D-glucuronyl C5-epimerase beta-sandwich" evidence="15">
    <location>
        <begin position="240"/>
        <end position="363"/>
    </location>
</feature>
<sequence length="594" mass="67569">MINPGPSSSVVSQKGYHNDKGTPLFFVMMRFNIKIVLCLCVIAVFTTLSLWTRCGDYGTEWSRRPIYVDTANKANEIQGTEELDCVINGDYTIGCRKEGGEVYIPFSFIHNYFEIYGKLATYDGVERFEWTHSVGKVYHPKGKYEPSGVFMHFENFNVEARDRVKCVSALNGVPISTQWESNGYHYPTQIAQFGLAHYSKNLTEPEPRRKNIEDGDKELGKWVVPNGSNIIRNYDDSAMSKVMNFTTLDSFSSGVRLKMDHVLDFVMSLSIALSPNSSFTVILQNREKQGIYNLHYVASDILITAQEENIYHGIGTSENWVRITRDLIIDLQKGLNYLNKDKSIKHRLPRSKLKIIGVVMRGRGAIDNFTLSSSEHILQFYDSAEWFLKNQEPKSGGWSIQVKRKLSAGFQTLEPGWYSAMGQGQAISVLARAYFHSGGDERYLNAAVLALKPFRVPSWQGGVLATFMNKFRWYEEYPTKPASFVLNGFIYSLLGLYDLMIMAPPPQAKEAELLFEEGMVSLKNMLMFYDMGSSTAYDLRHITLGIAPNLARWDYHVTHINQLLLLSTLDNEPIFQQTAERWIAYMSGKRAAHN</sequence>
<accession>A0ABM1MZL4</accession>
<evidence type="ECO:0000256" key="3">
    <source>
        <dbReference type="ARBA" id="ARBA00004841"/>
    </source>
</evidence>
<comment type="catalytic activity">
    <reaction evidence="1">
        <text>[heparosan-N-sulfate](n) = [heparan-N-sulfate](n)</text>
        <dbReference type="Rhea" id="RHEA:20197"/>
        <dbReference type="Rhea" id="RHEA-COMP:9556"/>
        <dbReference type="Rhea" id="RHEA-COMP:9557"/>
        <dbReference type="ChEBI" id="CHEBI:58041"/>
        <dbReference type="ChEBI" id="CHEBI:58287"/>
        <dbReference type="EC" id="5.1.3.17"/>
    </reaction>
</comment>
<dbReference type="PANTHER" id="PTHR13174">
    <property type="entry name" value="D-GLUCURONYL C5-EPIMERASE"/>
    <property type="match status" value="1"/>
</dbReference>
<dbReference type="PANTHER" id="PTHR13174:SF3">
    <property type="entry name" value="D-GLUCURONYL C5-EPIMERASE"/>
    <property type="match status" value="1"/>
</dbReference>
<organism evidence="16 17">
    <name type="scientific">Nicrophorus vespilloides</name>
    <name type="common">Boreal carrion beetle</name>
    <dbReference type="NCBI Taxonomy" id="110193"/>
    <lineage>
        <taxon>Eukaryota</taxon>
        <taxon>Metazoa</taxon>
        <taxon>Ecdysozoa</taxon>
        <taxon>Arthropoda</taxon>
        <taxon>Hexapoda</taxon>
        <taxon>Insecta</taxon>
        <taxon>Pterygota</taxon>
        <taxon>Neoptera</taxon>
        <taxon>Endopterygota</taxon>
        <taxon>Coleoptera</taxon>
        <taxon>Polyphaga</taxon>
        <taxon>Staphyliniformia</taxon>
        <taxon>Silphidae</taxon>
        <taxon>Nicrophorinae</taxon>
        <taxon>Nicrophorus</taxon>
    </lineage>
</organism>
<evidence type="ECO:0000256" key="10">
    <source>
        <dbReference type="ARBA" id="ARBA00023136"/>
    </source>
</evidence>
<feature type="domain" description="D-glucuronyl C5-epimerase C-terminal" evidence="14">
    <location>
        <begin position="392"/>
        <end position="583"/>
    </location>
</feature>
<evidence type="ECO:0000313" key="16">
    <source>
        <dbReference type="Proteomes" id="UP000695000"/>
    </source>
</evidence>
<dbReference type="Pfam" id="PF21174">
    <property type="entry name" value="Glce_b_sandwich"/>
    <property type="match status" value="1"/>
</dbReference>
<keyword evidence="16" id="KW-1185">Reference proteome</keyword>
<evidence type="ECO:0000256" key="6">
    <source>
        <dbReference type="ARBA" id="ARBA00012087"/>
    </source>
</evidence>
<evidence type="ECO:0000256" key="8">
    <source>
        <dbReference type="ARBA" id="ARBA00022968"/>
    </source>
</evidence>
<evidence type="ECO:0000256" key="13">
    <source>
        <dbReference type="SAM" id="Phobius"/>
    </source>
</evidence>
<gene>
    <name evidence="17" type="primary">LOC108565207</name>
</gene>
<evidence type="ECO:0000259" key="14">
    <source>
        <dbReference type="Pfam" id="PF06662"/>
    </source>
</evidence>
<evidence type="ECO:0000259" key="15">
    <source>
        <dbReference type="Pfam" id="PF21174"/>
    </source>
</evidence>
<evidence type="ECO:0000256" key="11">
    <source>
        <dbReference type="ARBA" id="ARBA00023235"/>
    </source>
</evidence>
<proteinExistence type="inferred from homology"/>
<comment type="pathway">
    <text evidence="4">Glycan metabolism; heparan sulfate biosynthesis.</text>
</comment>
<dbReference type="RefSeq" id="XP_017780014.1">
    <property type="nucleotide sequence ID" value="XM_017924525.1"/>
</dbReference>
<evidence type="ECO:0000256" key="7">
    <source>
        <dbReference type="ARBA" id="ARBA00022692"/>
    </source>
</evidence>
<comment type="similarity">
    <text evidence="5">Belongs to the D-glucuronyl C5-epimerase family.</text>
</comment>
<evidence type="ECO:0000256" key="9">
    <source>
        <dbReference type="ARBA" id="ARBA00022989"/>
    </source>
</evidence>
<evidence type="ECO:0000256" key="2">
    <source>
        <dbReference type="ARBA" id="ARBA00004606"/>
    </source>
</evidence>
<keyword evidence="7 13" id="KW-0812">Transmembrane</keyword>
<evidence type="ECO:0000313" key="17">
    <source>
        <dbReference type="RefSeq" id="XP_017780014.1"/>
    </source>
</evidence>
<evidence type="ECO:0000256" key="5">
    <source>
        <dbReference type="ARBA" id="ARBA00005584"/>
    </source>
</evidence>
<dbReference type="InterPro" id="IPR039721">
    <property type="entry name" value="C5-epimerase"/>
</dbReference>
<feature type="transmembrane region" description="Helical" evidence="13">
    <location>
        <begin position="31"/>
        <end position="51"/>
    </location>
</feature>
<dbReference type="InterPro" id="IPR059154">
    <property type="entry name" value="Glce_b_sandwich"/>
</dbReference>
<dbReference type="EC" id="5.1.3.17" evidence="6"/>
<keyword evidence="11" id="KW-0413">Isomerase</keyword>
<dbReference type="GeneID" id="108565207"/>
<keyword evidence="10 13" id="KW-0472">Membrane</keyword>
<comment type="pathway">
    <text evidence="3">Glycan metabolism; heparin biosynthesis.</text>
</comment>
<evidence type="ECO:0000256" key="12">
    <source>
        <dbReference type="ARBA" id="ARBA00037847"/>
    </source>
</evidence>
<dbReference type="Proteomes" id="UP000695000">
    <property type="component" value="Unplaced"/>
</dbReference>
<comment type="subcellular location">
    <subcellularLocation>
        <location evidence="12">Endomembrane system</location>
        <topology evidence="12">Single-pass membrane protein</topology>
    </subcellularLocation>
    <subcellularLocation>
        <location evidence="2">Membrane</location>
        <topology evidence="2">Single-pass type II membrane protein</topology>
    </subcellularLocation>
</comment>
<keyword evidence="9 13" id="KW-1133">Transmembrane helix</keyword>
<reference evidence="17" key="1">
    <citation type="submission" date="2025-08" db="UniProtKB">
        <authorList>
            <consortium name="RefSeq"/>
        </authorList>
    </citation>
    <scope>IDENTIFICATION</scope>
    <source>
        <tissue evidence="17">Whole Larva</tissue>
    </source>
</reference>
<name>A0ABM1MZL4_NICVS</name>
<evidence type="ECO:0000256" key="4">
    <source>
        <dbReference type="ARBA" id="ARBA00005093"/>
    </source>
</evidence>
<protein>
    <recommendedName>
        <fullName evidence="6">heparosan-N-sulfate-glucuronate 5-epimerase</fullName>
        <ecNumber evidence="6">5.1.3.17</ecNumber>
    </recommendedName>
</protein>
<dbReference type="Pfam" id="PF06662">
    <property type="entry name" value="C5-epim_C"/>
    <property type="match status" value="1"/>
</dbReference>
<keyword evidence="8" id="KW-0735">Signal-anchor</keyword>